<accession>A0A9P1H7B1</accession>
<dbReference type="AlphaFoldDB" id="A0A9P1H7B1"/>
<evidence type="ECO:0000259" key="2">
    <source>
        <dbReference type="Pfam" id="PF11790"/>
    </source>
</evidence>
<reference evidence="3" key="1">
    <citation type="submission" date="2022-11" db="EMBL/GenBank/DDBJ databases">
        <authorList>
            <person name="Scott C."/>
            <person name="Bruce N."/>
        </authorList>
    </citation>
    <scope>NUCLEOTIDE SEQUENCE</scope>
</reference>
<keyword evidence="1" id="KW-0732">Signal</keyword>
<feature type="chain" id="PRO_5040399781" description="Asl1-like glycosyl hydrolase catalytic domain-containing protein" evidence="1">
    <location>
        <begin position="24"/>
        <end position="353"/>
    </location>
</feature>
<protein>
    <recommendedName>
        <fullName evidence="2">Asl1-like glycosyl hydrolase catalytic domain-containing protein</fullName>
    </recommendedName>
</protein>
<dbReference type="InterPro" id="IPR053183">
    <property type="entry name" value="ASL1"/>
</dbReference>
<name>A0A9P1H7B1_9PEZI</name>
<evidence type="ECO:0000313" key="4">
    <source>
        <dbReference type="Proteomes" id="UP000838763"/>
    </source>
</evidence>
<dbReference type="GO" id="GO:0071966">
    <property type="term" value="P:fungal-type cell wall polysaccharide metabolic process"/>
    <property type="evidence" value="ECO:0007669"/>
    <property type="project" value="TreeGrafter"/>
</dbReference>
<feature type="domain" description="Asl1-like glycosyl hydrolase catalytic" evidence="2">
    <location>
        <begin position="123"/>
        <end position="351"/>
    </location>
</feature>
<dbReference type="OrthoDB" id="43654at2759"/>
<dbReference type="Pfam" id="PF11790">
    <property type="entry name" value="Glyco_hydro_cc"/>
    <property type="match status" value="1"/>
</dbReference>
<dbReference type="EMBL" id="CALLCH030000016">
    <property type="protein sequence ID" value="CAI4217260.1"/>
    <property type="molecule type" value="Genomic_DNA"/>
</dbReference>
<comment type="caution">
    <text evidence="3">The sequence shown here is derived from an EMBL/GenBank/DDBJ whole genome shotgun (WGS) entry which is preliminary data.</text>
</comment>
<dbReference type="PANTHER" id="PTHR34154:SF10">
    <property type="entry name" value="ASL1-LIKE GLYCOSYL HYDROLASE CATALYTIC DOMAIN-CONTAINING PROTEIN"/>
    <property type="match status" value="1"/>
</dbReference>
<gene>
    <name evidence="3" type="ORF">PPNO1_LOCUS6875</name>
</gene>
<feature type="signal peptide" evidence="1">
    <location>
        <begin position="1"/>
        <end position="23"/>
    </location>
</feature>
<evidence type="ECO:0000256" key="1">
    <source>
        <dbReference type="SAM" id="SignalP"/>
    </source>
</evidence>
<sequence length="353" mass="37459">MHPTNSIAVITTAVLALSSSVSAANIGRWNKWSRPEEASTSTSWVTVYETQTVTLKASPTQKTVYKNGGQPANNVAAEATTLATQVVAAAETPVAVESNQGASVNVQAVNNAASSSASGGKRGFAYNDANLVNNLVNGGTRGSWAYNWDSVSNGLASGVEFVPMLWGDRADHTNRWANNIEKSLSEGASHILSFNEPDIAAQANLSPEAAAAAHVKYINPYGGRARIGAPAVSNSNLDGQGTRWLKSFMSACDRVGCKIDFCVAHWYSPASDPQSLINHLNEVHSICGNKPVWLTEFAPLGNDQENAAFLKNNLGRLDGELSFLERYSYFMVSVGSLMSSSTSLSSLGQAFFG</sequence>
<dbReference type="Gene3D" id="3.20.20.80">
    <property type="entry name" value="Glycosidases"/>
    <property type="match status" value="1"/>
</dbReference>
<dbReference type="SUPFAM" id="SSF51445">
    <property type="entry name" value="(Trans)glycosidases"/>
    <property type="match status" value="1"/>
</dbReference>
<dbReference type="Proteomes" id="UP000838763">
    <property type="component" value="Unassembled WGS sequence"/>
</dbReference>
<proteinExistence type="predicted"/>
<keyword evidence="4" id="KW-1185">Reference proteome</keyword>
<dbReference type="PANTHER" id="PTHR34154">
    <property type="entry name" value="ALKALI-SENSITIVE LINKAGE PROTEIN 1"/>
    <property type="match status" value="1"/>
</dbReference>
<dbReference type="InterPro" id="IPR017853">
    <property type="entry name" value="GH"/>
</dbReference>
<dbReference type="InterPro" id="IPR024655">
    <property type="entry name" value="Asl1_glyco_hydro_catalytic"/>
</dbReference>
<dbReference type="GO" id="GO:0009277">
    <property type="term" value="C:fungal-type cell wall"/>
    <property type="evidence" value="ECO:0007669"/>
    <property type="project" value="TreeGrafter"/>
</dbReference>
<organism evidence="3 4">
    <name type="scientific">Parascedosporium putredinis</name>
    <dbReference type="NCBI Taxonomy" id="1442378"/>
    <lineage>
        <taxon>Eukaryota</taxon>
        <taxon>Fungi</taxon>
        <taxon>Dikarya</taxon>
        <taxon>Ascomycota</taxon>
        <taxon>Pezizomycotina</taxon>
        <taxon>Sordariomycetes</taxon>
        <taxon>Hypocreomycetidae</taxon>
        <taxon>Microascales</taxon>
        <taxon>Microascaceae</taxon>
        <taxon>Parascedosporium</taxon>
    </lineage>
</organism>
<evidence type="ECO:0000313" key="3">
    <source>
        <dbReference type="EMBL" id="CAI4217260.1"/>
    </source>
</evidence>